<reference evidence="2 3" key="1">
    <citation type="submission" date="2019-06" db="EMBL/GenBank/DDBJ databases">
        <title>Sequencing the genomes of 1000 actinobacteria strains.</title>
        <authorList>
            <person name="Klenk H.-P."/>
        </authorList>
    </citation>
    <scope>NUCLEOTIDE SEQUENCE [LARGE SCALE GENOMIC DNA]</scope>
    <source>
        <strain evidence="2 3">DSM 45885</strain>
    </source>
</reference>
<organism evidence="2 3">
    <name type="scientific">Micromonospora taraxaci</name>
    <dbReference type="NCBI Taxonomy" id="1316803"/>
    <lineage>
        <taxon>Bacteria</taxon>
        <taxon>Bacillati</taxon>
        <taxon>Actinomycetota</taxon>
        <taxon>Actinomycetes</taxon>
        <taxon>Micromonosporales</taxon>
        <taxon>Micromonosporaceae</taxon>
        <taxon>Micromonospora</taxon>
    </lineage>
</organism>
<comment type="caution">
    <text evidence="2">The sequence shown here is derived from an EMBL/GenBank/DDBJ whole genome shotgun (WGS) entry which is preliminary data.</text>
</comment>
<gene>
    <name evidence="2" type="ORF">FHU34_12124</name>
</gene>
<proteinExistence type="predicted"/>
<name>A0A561VDJ4_9ACTN</name>
<accession>A0A561VDJ4</accession>
<evidence type="ECO:0000313" key="2">
    <source>
        <dbReference type="EMBL" id="TWG09676.1"/>
    </source>
</evidence>
<protein>
    <submittedName>
        <fullName evidence="2">Uncharacterized protein</fullName>
    </submittedName>
</protein>
<dbReference type="AlphaFoldDB" id="A0A561VDJ4"/>
<evidence type="ECO:0000313" key="3">
    <source>
        <dbReference type="Proteomes" id="UP000317685"/>
    </source>
</evidence>
<keyword evidence="3" id="KW-1185">Reference proteome</keyword>
<feature type="region of interest" description="Disordered" evidence="1">
    <location>
        <begin position="1"/>
        <end position="27"/>
    </location>
</feature>
<evidence type="ECO:0000256" key="1">
    <source>
        <dbReference type="SAM" id="MobiDB-lite"/>
    </source>
</evidence>
<dbReference type="EMBL" id="VIWZ01000002">
    <property type="protein sequence ID" value="TWG09676.1"/>
    <property type="molecule type" value="Genomic_DNA"/>
</dbReference>
<dbReference type="Proteomes" id="UP000317685">
    <property type="component" value="Unassembled WGS sequence"/>
</dbReference>
<sequence>MAAARGEDGSAAAGRAAPPAAEVSVSVDGGRVRATVRAPVRTLGGRLPRITVVATAVAAVEPGVAEGHS</sequence>
<feature type="compositionally biased region" description="Low complexity" evidence="1">
    <location>
        <begin position="9"/>
        <end position="21"/>
    </location>
</feature>